<sequence length="289" mass="31418">MKKSIILGVLLIFVLAGCALTKNNEVAGVKILNIEEASARAEKFINDNLMPAGQTATVKEVVEENGLYKVVVDAGNGQNIDSYMTKDGGTFFPQAMDTAKTTPDNSDSANQPVAQEAAPIDGENEYVKGNKEATVDVIEYSDFECPYCLRHTAAMDQIFNDYKDKIRVVFRHFPLSFHAEAQKAAEASECAGEQGKFWEMHDKIFKANEAKNMSVAQWKTEAKNLGLNTAQFNACLDSGKYADKIKKQTAGGQAAGVTGTPATFINGQMFSGAVGYDTLKQAIEKELSK</sequence>
<keyword evidence="3" id="KW-0560">Oxidoreductase</keyword>
<keyword evidence="5" id="KW-0676">Redox-active center</keyword>
<evidence type="ECO:0000256" key="6">
    <source>
        <dbReference type="SAM" id="MobiDB-lite"/>
    </source>
</evidence>
<gene>
    <name evidence="8" type="ORF">COT99_01700</name>
</gene>
<protein>
    <recommendedName>
        <fullName evidence="7">Thioredoxin domain-containing protein</fullName>
    </recommendedName>
</protein>
<evidence type="ECO:0000256" key="2">
    <source>
        <dbReference type="ARBA" id="ARBA00022729"/>
    </source>
</evidence>
<evidence type="ECO:0000256" key="3">
    <source>
        <dbReference type="ARBA" id="ARBA00023002"/>
    </source>
</evidence>
<evidence type="ECO:0000256" key="1">
    <source>
        <dbReference type="ARBA" id="ARBA00005791"/>
    </source>
</evidence>
<dbReference type="Pfam" id="PF13462">
    <property type="entry name" value="Thioredoxin_4"/>
    <property type="match status" value="1"/>
</dbReference>
<dbReference type="EMBL" id="PFAR01000021">
    <property type="protein sequence ID" value="PIR93269.1"/>
    <property type="molecule type" value="Genomic_DNA"/>
</dbReference>
<dbReference type="InterPro" id="IPR036249">
    <property type="entry name" value="Thioredoxin-like_sf"/>
</dbReference>
<dbReference type="SUPFAM" id="SSF52833">
    <property type="entry name" value="Thioredoxin-like"/>
    <property type="match status" value="1"/>
</dbReference>
<dbReference type="PANTHER" id="PTHR13887:SF14">
    <property type="entry name" value="DISULFIDE BOND FORMATION PROTEIN D"/>
    <property type="match status" value="1"/>
</dbReference>
<comment type="similarity">
    <text evidence="1">Belongs to the thioredoxin family. DsbA subfamily.</text>
</comment>
<dbReference type="PROSITE" id="PS51257">
    <property type="entry name" value="PROKAR_LIPOPROTEIN"/>
    <property type="match status" value="1"/>
</dbReference>
<feature type="domain" description="Thioredoxin" evidence="7">
    <location>
        <begin position="103"/>
        <end position="288"/>
    </location>
</feature>
<organism evidence="8 9">
    <name type="scientific">Candidatus Falkowbacteria bacterium CG10_big_fil_rev_8_21_14_0_10_43_10</name>
    <dbReference type="NCBI Taxonomy" id="1974567"/>
    <lineage>
        <taxon>Bacteria</taxon>
        <taxon>Candidatus Falkowiibacteriota</taxon>
    </lineage>
</organism>
<dbReference type="AlphaFoldDB" id="A0A2H0V4A2"/>
<proteinExistence type="inferred from homology"/>
<reference evidence="9" key="1">
    <citation type="submission" date="2017-09" db="EMBL/GenBank/DDBJ databases">
        <title>Depth-based differentiation of microbial function through sediment-hosted aquifers and enrichment of novel symbionts in the deep terrestrial subsurface.</title>
        <authorList>
            <person name="Probst A.J."/>
            <person name="Ladd B."/>
            <person name="Jarett J.K."/>
            <person name="Geller-Mcgrath D.E."/>
            <person name="Sieber C.M.K."/>
            <person name="Emerson J.B."/>
            <person name="Anantharaman K."/>
            <person name="Thomas B.C."/>
            <person name="Malmstrom R."/>
            <person name="Stieglmeier M."/>
            <person name="Klingl A."/>
            <person name="Woyke T."/>
            <person name="Ryan C.M."/>
            <person name="Banfield J.F."/>
        </authorList>
    </citation>
    <scope>NUCLEOTIDE SEQUENCE [LARGE SCALE GENOMIC DNA]</scope>
</reference>
<dbReference type="PANTHER" id="PTHR13887">
    <property type="entry name" value="GLUTATHIONE S-TRANSFERASE KAPPA"/>
    <property type="match status" value="1"/>
</dbReference>
<feature type="compositionally biased region" description="Polar residues" evidence="6">
    <location>
        <begin position="99"/>
        <end position="113"/>
    </location>
</feature>
<comment type="caution">
    <text evidence="8">The sequence shown here is derived from an EMBL/GenBank/DDBJ whole genome shotgun (WGS) entry which is preliminary data.</text>
</comment>
<keyword evidence="2" id="KW-0732">Signal</keyword>
<evidence type="ECO:0000313" key="9">
    <source>
        <dbReference type="Proteomes" id="UP000228626"/>
    </source>
</evidence>
<dbReference type="Gene3D" id="3.40.30.10">
    <property type="entry name" value="Glutaredoxin"/>
    <property type="match status" value="1"/>
</dbReference>
<accession>A0A2H0V4A2</accession>
<dbReference type="PROSITE" id="PS51352">
    <property type="entry name" value="THIOREDOXIN_2"/>
    <property type="match status" value="1"/>
</dbReference>
<dbReference type="GO" id="GO:0016491">
    <property type="term" value="F:oxidoreductase activity"/>
    <property type="evidence" value="ECO:0007669"/>
    <property type="project" value="UniProtKB-KW"/>
</dbReference>
<keyword evidence="4" id="KW-1015">Disulfide bond</keyword>
<evidence type="ECO:0000256" key="4">
    <source>
        <dbReference type="ARBA" id="ARBA00023157"/>
    </source>
</evidence>
<evidence type="ECO:0000256" key="5">
    <source>
        <dbReference type="ARBA" id="ARBA00023284"/>
    </source>
</evidence>
<evidence type="ECO:0000313" key="8">
    <source>
        <dbReference type="EMBL" id="PIR93269.1"/>
    </source>
</evidence>
<dbReference type="InterPro" id="IPR013766">
    <property type="entry name" value="Thioredoxin_domain"/>
</dbReference>
<dbReference type="InterPro" id="IPR012336">
    <property type="entry name" value="Thioredoxin-like_fold"/>
</dbReference>
<evidence type="ECO:0000259" key="7">
    <source>
        <dbReference type="PROSITE" id="PS51352"/>
    </source>
</evidence>
<name>A0A2H0V4A2_9BACT</name>
<feature type="region of interest" description="Disordered" evidence="6">
    <location>
        <begin position="99"/>
        <end position="122"/>
    </location>
</feature>
<dbReference type="Proteomes" id="UP000228626">
    <property type="component" value="Unassembled WGS sequence"/>
</dbReference>